<keyword evidence="1" id="KW-0472">Membrane</keyword>
<evidence type="ECO:0000313" key="3">
    <source>
        <dbReference type="Proteomes" id="UP001172082"/>
    </source>
</evidence>
<keyword evidence="1" id="KW-1133">Transmembrane helix</keyword>
<feature type="transmembrane region" description="Helical" evidence="1">
    <location>
        <begin position="55"/>
        <end position="75"/>
    </location>
</feature>
<organism evidence="2 3">
    <name type="scientific">Splendidivirga corallicola</name>
    <dbReference type="NCBI Taxonomy" id="3051826"/>
    <lineage>
        <taxon>Bacteria</taxon>
        <taxon>Pseudomonadati</taxon>
        <taxon>Bacteroidota</taxon>
        <taxon>Cytophagia</taxon>
        <taxon>Cytophagales</taxon>
        <taxon>Splendidivirgaceae</taxon>
        <taxon>Splendidivirga</taxon>
    </lineage>
</organism>
<evidence type="ECO:0000256" key="1">
    <source>
        <dbReference type="SAM" id="Phobius"/>
    </source>
</evidence>
<dbReference type="Proteomes" id="UP001172082">
    <property type="component" value="Unassembled WGS sequence"/>
</dbReference>
<gene>
    <name evidence="2" type="ORF">QQ008_11090</name>
</gene>
<keyword evidence="3" id="KW-1185">Reference proteome</keyword>
<keyword evidence="1" id="KW-0812">Transmembrane</keyword>
<proteinExistence type="predicted"/>
<dbReference type="RefSeq" id="WP_346751939.1">
    <property type="nucleotide sequence ID" value="NZ_JAUJEA010000003.1"/>
</dbReference>
<sequence>MSDIIIALLIGTVAGIIDTTPMVIRKMYKYAILSVFVQWVVLGLIIPFVDWHIQPWLKGLIIGEIAPLPAMIMVFPRIKKMIVPMIIFHAILGIGIALAGARFIG</sequence>
<comment type="caution">
    <text evidence="2">The sequence shown here is derived from an EMBL/GenBank/DDBJ whole genome shotgun (WGS) entry which is preliminary data.</text>
</comment>
<feature type="transmembrane region" description="Helical" evidence="1">
    <location>
        <begin position="31"/>
        <end position="49"/>
    </location>
</feature>
<feature type="transmembrane region" description="Helical" evidence="1">
    <location>
        <begin position="82"/>
        <end position="104"/>
    </location>
</feature>
<name>A0ABT8KQY5_9BACT</name>
<accession>A0ABT8KQY5</accession>
<evidence type="ECO:0000313" key="2">
    <source>
        <dbReference type="EMBL" id="MDN5201915.1"/>
    </source>
</evidence>
<feature type="transmembrane region" description="Helical" evidence="1">
    <location>
        <begin position="6"/>
        <end position="24"/>
    </location>
</feature>
<protein>
    <submittedName>
        <fullName evidence="2">Uncharacterized protein</fullName>
    </submittedName>
</protein>
<dbReference type="EMBL" id="JAUJEA010000003">
    <property type="protein sequence ID" value="MDN5201915.1"/>
    <property type="molecule type" value="Genomic_DNA"/>
</dbReference>
<reference evidence="2" key="1">
    <citation type="submission" date="2023-06" db="EMBL/GenBank/DDBJ databases">
        <title>Genomic of Parafulvivirga corallium.</title>
        <authorList>
            <person name="Wang G."/>
        </authorList>
    </citation>
    <scope>NUCLEOTIDE SEQUENCE</scope>
    <source>
        <strain evidence="2">BMA10</strain>
    </source>
</reference>